<proteinExistence type="predicted"/>
<sequence>MGKRAPHHFTEWVVPLASSICLITGGLWLANQLAGVGERPTANLRDLPIPIASNTKVAAAQTANGAIALPQKFSSARPIPIGHRKIAGEQIYLSLIDLTDPEIFLGVGLAHNAKQANSSKVTKGDEQFIKMVRRHRAAVTVSGTFFSMDKQKRVMGNMVSGGRFLKYSPWENYGTTLGLRIGNRPEMVTARTEGKPKWQQHWFSITAGPRLLRRGKVNLAPRSEGFTDRRMMEGKALRVAIGYPKHGQQLMLVTFLTPVTLRKEAEIMGYLGNYEAMNLDGGTSVGLAKGNKILKSANRELTNVITIYDTKHPAPKYLRDSWRTFQRGDNVVAQRQKARKP</sequence>
<organism evidence="2 3">
    <name type="scientific">Romeriopsis navalis LEGE 11480</name>
    <dbReference type="NCBI Taxonomy" id="2777977"/>
    <lineage>
        <taxon>Bacteria</taxon>
        <taxon>Bacillati</taxon>
        <taxon>Cyanobacteriota</taxon>
        <taxon>Cyanophyceae</taxon>
        <taxon>Leptolyngbyales</taxon>
        <taxon>Leptolyngbyaceae</taxon>
        <taxon>Romeriopsis</taxon>
        <taxon>Romeriopsis navalis</taxon>
    </lineage>
</organism>
<protein>
    <submittedName>
        <fullName evidence="2">Phosphodiester glycosidase family protein</fullName>
    </submittedName>
</protein>
<name>A0A928Z472_9CYAN</name>
<keyword evidence="2" id="KW-0326">Glycosidase</keyword>
<reference evidence="2" key="1">
    <citation type="submission" date="2020-10" db="EMBL/GenBank/DDBJ databases">
        <authorList>
            <person name="Castelo-Branco R."/>
            <person name="Eusebio N."/>
            <person name="Adriana R."/>
            <person name="Vieira A."/>
            <person name="Brugerolle De Fraissinette N."/>
            <person name="Rezende De Castro R."/>
            <person name="Schneider M.P."/>
            <person name="Vasconcelos V."/>
            <person name="Leao P.N."/>
        </authorList>
    </citation>
    <scope>NUCLEOTIDE SEQUENCE</scope>
    <source>
        <strain evidence="2">LEGE 11480</strain>
    </source>
</reference>
<gene>
    <name evidence="2" type="ORF">IQ266_09575</name>
</gene>
<dbReference type="Proteomes" id="UP000625316">
    <property type="component" value="Unassembled WGS sequence"/>
</dbReference>
<dbReference type="RefSeq" id="WP_264324802.1">
    <property type="nucleotide sequence ID" value="NZ_JADEXQ010000026.1"/>
</dbReference>
<dbReference type="Pfam" id="PF09992">
    <property type="entry name" value="NAGPA"/>
    <property type="match status" value="1"/>
</dbReference>
<feature type="domain" description="Phosphodiester glycosidase" evidence="1">
    <location>
        <begin position="136"/>
        <end position="307"/>
    </location>
</feature>
<dbReference type="GO" id="GO:0016798">
    <property type="term" value="F:hydrolase activity, acting on glycosyl bonds"/>
    <property type="evidence" value="ECO:0007669"/>
    <property type="project" value="UniProtKB-KW"/>
</dbReference>
<keyword evidence="2" id="KW-0378">Hydrolase</keyword>
<accession>A0A928Z472</accession>
<keyword evidence="3" id="KW-1185">Reference proteome</keyword>
<evidence type="ECO:0000313" key="2">
    <source>
        <dbReference type="EMBL" id="MBE9029975.1"/>
    </source>
</evidence>
<evidence type="ECO:0000313" key="3">
    <source>
        <dbReference type="Proteomes" id="UP000625316"/>
    </source>
</evidence>
<dbReference type="PANTHER" id="PTHR40446">
    <property type="entry name" value="N-ACETYLGLUCOSAMINE-1-PHOSPHODIESTER ALPHA-N-ACETYLGLUCOSAMINIDASE"/>
    <property type="match status" value="1"/>
</dbReference>
<dbReference type="EMBL" id="JADEXQ010000026">
    <property type="protein sequence ID" value="MBE9029975.1"/>
    <property type="molecule type" value="Genomic_DNA"/>
</dbReference>
<dbReference type="AlphaFoldDB" id="A0A928Z472"/>
<evidence type="ECO:0000259" key="1">
    <source>
        <dbReference type="Pfam" id="PF09992"/>
    </source>
</evidence>
<comment type="caution">
    <text evidence="2">The sequence shown here is derived from an EMBL/GenBank/DDBJ whole genome shotgun (WGS) entry which is preliminary data.</text>
</comment>
<dbReference type="PANTHER" id="PTHR40446:SF2">
    <property type="entry name" value="N-ACETYLGLUCOSAMINE-1-PHOSPHODIESTER ALPHA-N-ACETYLGLUCOSAMINIDASE"/>
    <property type="match status" value="1"/>
</dbReference>
<dbReference type="InterPro" id="IPR018711">
    <property type="entry name" value="NAGPA"/>
</dbReference>